<dbReference type="EMBL" id="GGEC01014404">
    <property type="protein sequence ID" value="MBW94887.1"/>
    <property type="molecule type" value="Transcribed_RNA"/>
</dbReference>
<evidence type="ECO:0000313" key="1">
    <source>
        <dbReference type="EMBL" id="MBW94887.1"/>
    </source>
</evidence>
<dbReference type="AlphaFoldDB" id="A0A2P2JN32"/>
<accession>A0A2P2JN32</accession>
<proteinExistence type="predicted"/>
<name>A0A2P2JN32_RHIMU</name>
<protein>
    <submittedName>
        <fullName evidence="1">Uncharacterized protein</fullName>
    </submittedName>
</protein>
<organism evidence="1">
    <name type="scientific">Rhizophora mucronata</name>
    <name type="common">Asiatic mangrove</name>
    <dbReference type="NCBI Taxonomy" id="61149"/>
    <lineage>
        <taxon>Eukaryota</taxon>
        <taxon>Viridiplantae</taxon>
        <taxon>Streptophyta</taxon>
        <taxon>Embryophyta</taxon>
        <taxon>Tracheophyta</taxon>
        <taxon>Spermatophyta</taxon>
        <taxon>Magnoliopsida</taxon>
        <taxon>eudicotyledons</taxon>
        <taxon>Gunneridae</taxon>
        <taxon>Pentapetalae</taxon>
        <taxon>rosids</taxon>
        <taxon>fabids</taxon>
        <taxon>Malpighiales</taxon>
        <taxon>Rhizophoraceae</taxon>
        <taxon>Rhizophora</taxon>
    </lineage>
</organism>
<reference evidence="1" key="1">
    <citation type="submission" date="2018-02" db="EMBL/GenBank/DDBJ databases">
        <title>Rhizophora mucronata_Transcriptome.</title>
        <authorList>
            <person name="Meera S.P."/>
            <person name="Sreeshan A."/>
            <person name="Augustine A."/>
        </authorList>
    </citation>
    <scope>NUCLEOTIDE SEQUENCE</scope>
    <source>
        <tissue evidence="1">Leaf</tissue>
    </source>
</reference>
<sequence>MFFFFLTHKETHALAFFKLRRILILKTIYNLNQAKTPLPILPHLNAHEFGTFSSCLRSSSGYIRLLFCYYLTSNKIK</sequence>